<feature type="coiled-coil region" evidence="4">
    <location>
        <begin position="297"/>
        <end position="324"/>
    </location>
</feature>
<dbReference type="Pfam" id="PF06732">
    <property type="entry name" value="Pescadillo_N"/>
    <property type="match status" value="1"/>
</dbReference>
<dbReference type="HAMAP" id="MF_03028">
    <property type="entry name" value="Pescadillo"/>
    <property type="match status" value="1"/>
</dbReference>
<dbReference type="AlphaFoldDB" id="A0A2T9Y0M7"/>
<dbReference type="PANTHER" id="PTHR12221:SF6">
    <property type="entry name" value="PESCADILLO HOMOLOG"/>
    <property type="match status" value="1"/>
</dbReference>
<dbReference type="CDD" id="cd17709">
    <property type="entry name" value="BRCT_pescadillo_like"/>
    <property type="match status" value="1"/>
</dbReference>
<keyword evidence="3 4" id="KW-0539">Nucleus</keyword>
<comment type="similarity">
    <text evidence="4">Belongs to the pescadillo family.</text>
</comment>
<comment type="subcellular location">
    <subcellularLocation>
        <location evidence="4">Nucleus</location>
        <location evidence="4">Nucleolus</location>
    </subcellularLocation>
    <subcellularLocation>
        <location evidence="4">Nucleus</location>
        <location evidence="4">Nucleoplasm</location>
    </subcellularLocation>
</comment>
<dbReference type="GO" id="GO:0000463">
    <property type="term" value="P:maturation of LSU-rRNA from tricistronic rRNA transcript (SSU-rRNA, 5.8S rRNA, LSU-rRNA)"/>
    <property type="evidence" value="ECO:0007669"/>
    <property type="project" value="UniProtKB-UniRule"/>
</dbReference>
<dbReference type="GO" id="GO:0000466">
    <property type="term" value="P:maturation of 5.8S rRNA from tricistronic rRNA transcript (SSU-rRNA, 5.8S rRNA, LSU-rRNA)"/>
    <property type="evidence" value="ECO:0007669"/>
    <property type="project" value="UniProtKB-UniRule"/>
</dbReference>
<proteinExistence type="inferred from homology"/>
<dbReference type="SUPFAM" id="SSF52113">
    <property type="entry name" value="BRCT domain"/>
    <property type="match status" value="1"/>
</dbReference>
<evidence type="ECO:0000259" key="5">
    <source>
        <dbReference type="PROSITE" id="PS50172"/>
    </source>
</evidence>
<comment type="function">
    <text evidence="4">Component of the NOP7 complex, which is required for maturation of the 25S and 5.8S ribosomal RNAs and formation of the 60S ribosome.</text>
</comment>
<organism evidence="6 7">
    <name type="scientific">Furculomyces boomerangus</name>
    <dbReference type="NCBI Taxonomy" id="61424"/>
    <lineage>
        <taxon>Eukaryota</taxon>
        <taxon>Fungi</taxon>
        <taxon>Fungi incertae sedis</taxon>
        <taxon>Zoopagomycota</taxon>
        <taxon>Kickxellomycotina</taxon>
        <taxon>Harpellomycetes</taxon>
        <taxon>Harpellales</taxon>
        <taxon>Harpellaceae</taxon>
        <taxon>Furculomyces</taxon>
    </lineage>
</organism>
<dbReference type="PANTHER" id="PTHR12221">
    <property type="entry name" value="PESCADILLO - RELATED"/>
    <property type="match status" value="1"/>
</dbReference>
<comment type="subunit">
    <text evidence="4">Component of the NOP7 complex, composed of ERB1, NOP7 and YTM1. Within the NOP7 complex ERB1 appears to interact directly with NOP7 and YTM1. The NOP7 complex also associates with the 66S pre-ribosome.</text>
</comment>
<feature type="domain" description="BRCT" evidence="5">
    <location>
        <begin position="347"/>
        <end position="444"/>
    </location>
</feature>
<sequence length="582" mass="67434">MGKLKKAGKEGAAIRYINRNRAVKKLQISLSSFRRLCILKGIYPVEPKNRKKINKGSSAPTTFYYTKDIQYLTHEPLLIKFREHKIFKRKLHRAISKNEWTRAKIISENKPKYKLDHLIIERYPTFIDALRDLDDALSMTSLFALMPATNKTGDTFIINECRKLIYEFMHYVMLTGKLKKTFLSIKGIYYQVEIKGQTITWISPYEFTQSIPGDVDFKVMWTFMDFYRSLIGFVNCKLYKDENLIYPPKIDQELDSIGVGLGAVKVTDANSEKLLESLKQINEEENIEETPQEKKVDIEMKKKIETLAEKIQSIENESTDTKDSMEIDRTLEDEKFTNDTDNQQSAFKSDLFKNFVFYLSREVPKYSLEFIIRSFGGKVCWDGYFNGTRQPSVDASDKRINLYVVDRPKVPPTLSGPKRVFIQPQFIYDSVNANVILSFDRYSVGKKLPPHLSPFVEYREGDYVPKQQLEIDEYARRVGASSSGESVGVEKDDHQAELEAEFSGVKYSNFKGKKVKGQVQQPAEIKAVNDEKKRLAMTMMTKKNRKLYARMQKGIETRTQKANMLNERRILAEKAQKTKSKK</sequence>
<dbReference type="PROSITE" id="PS50172">
    <property type="entry name" value="BRCT"/>
    <property type="match status" value="1"/>
</dbReference>
<dbReference type="Proteomes" id="UP000245699">
    <property type="component" value="Unassembled WGS sequence"/>
</dbReference>
<dbReference type="GO" id="GO:0070545">
    <property type="term" value="C:PeBoW complex"/>
    <property type="evidence" value="ECO:0007669"/>
    <property type="project" value="TreeGrafter"/>
</dbReference>
<dbReference type="Gene3D" id="3.40.50.10190">
    <property type="entry name" value="BRCT domain"/>
    <property type="match status" value="1"/>
</dbReference>
<reference evidence="6 7" key="1">
    <citation type="journal article" date="2018" name="MBio">
        <title>Comparative Genomics Reveals the Core Gene Toolbox for the Fungus-Insect Symbiosis.</title>
        <authorList>
            <person name="Wang Y."/>
            <person name="Stata M."/>
            <person name="Wang W."/>
            <person name="Stajich J.E."/>
            <person name="White M.M."/>
            <person name="Moncalvo J.M."/>
        </authorList>
    </citation>
    <scope>NUCLEOTIDE SEQUENCE [LARGE SCALE GENOMIC DNA]</scope>
    <source>
        <strain evidence="6 7">AUS-77-4</strain>
    </source>
</reference>
<name>A0A2T9Y0M7_9FUNG</name>
<dbReference type="GO" id="GO:0030687">
    <property type="term" value="C:preribosome, large subunit precursor"/>
    <property type="evidence" value="ECO:0007669"/>
    <property type="project" value="UniProtKB-UniRule"/>
</dbReference>
<accession>A0A2T9Y0M7</accession>
<dbReference type="Pfam" id="PF16589">
    <property type="entry name" value="BRCT_2"/>
    <property type="match status" value="1"/>
</dbReference>
<evidence type="ECO:0000256" key="4">
    <source>
        <dbReference type="HAMAP-Rule" id="MF_03028"/>
    </source>
</evidence>
<protein>
    <recommendedName>
        <fullName evidence="4">Pescadillo homolog</fullName>
    </recommendedName>
    <alternativeName>
        <fullName evidence="4">Nucleolar protein 7 homolog</fullName>
    </alternativeName>
</protein>
<dbReference type="InterPro" id="IPR036420">
    <property type="entry name" value="BRCT_dom_sf"/>
</dbReference>
<dbReference type="InterPro" id="IPR001357">
    <property type="entry name" value="BRCT_dom"/>
</dbReference>
<keyword evidence="7" id="KW-1185">Reference proteome</keyword>
<keyword evidence="4" id="KW-0175">Coiled coil</keyword>
<evidence type="ECO:0000256" key="2">
    <source>
        <dbReference type="ARBA" id="ARBA00022552"/>
    </source>
</evidence>
<comment type="caution">
    <text evidence="6">The sequence shown here is derived from an EMBL/GenBank/DDBJ whole genome shotgun (WGS) entry which is preliminary data.</text>
</comment>
<dbReference type="GO" id="GO:0003723">
    <property type="term" value="F:RNA binding"/>
    <property type="evidence" value="ECO:0007669"/>
    <property type="project" value="TreeGrafter"/>
</dbReference>
<evidence type="ECO:0000313" key="6">
    <source>
        <dbReference type="EMBL" id="PVU85885.1"/>
    </source>
</evidence>
<dbReference type="GO" id="GO:0043021">
    <property type="term" value="F:ribonucleoprotein complex binding"/>
    <property type="evidence" value="ECO:0007669"/>
    <property type="project" value="UniProtKB-UniRule"/>
</dbReference>
<gene>
    <name evidence="4" type="primary">NOP7</name>
    <name evidence="6" type="ORF">BB559_006773</name>
</gene>
<keyword evidence="2 4" id="KW-0698">rRNA processing</keyword>
<keyword evidence="1 4" id="KW-0690">Ribosome biogenesis</keyword>
<dbReference type="GO" id="GO:0005654">
    <property type="term" value="C:nucleoplasm"/>
    <property type="evidence" value="ECO:0007669"/>
    <property type="project" value="UniProtKB-SubCell"/>
</dbReference>
<dbReference type="STRING" id="61424.A0A2T9Y0M7"/>
<dbReference type="EMBL" id="MBFT01001011">
    <property type="protein sequence ID" value="PVU85885.1"/>
    <property type="molecule type" value="Genomic_DNA"/>
</dbReference>
<evidence type="ECO:0000256" key="1">
    <source>
        <dbReference type="ARBA" id="ARBA00022517"/>
    </source>
</evidence>
<evidence type="ECO:0000313" key="7">
    <source>
        <dbReference type="Proteomes" id="UP000245699"/>
    </source>
</evidence>
<dbReference type="OrthoDB" id="10264910at2759"/>
<dbReference type="InterPro" id="IPR010613">
    <property type="entry name" value="PES"/>
</dbReference>
<evidence type="ECO:0000256" key="3">
    <source>
        <dbReference type="ARBA" id="ARBA00023242"/>
    </source>
</evidence>